<gene>
    <name evidence="8" type="ORF">PP2015_3924</name>
</gene>
<organism evidence="8 9">
    <name type="scientific">Pseudoalteromonas phenolica</name>
    <dbReference type="NCBI Taxonomy" id="161398"/>
    <lineage>
        <taxon>Bacteria</taxon>
        <taxon>Pseudomonadati</taxon>
        <taxon>Pseudomonadota</taxon>
        <taxon>Gammaproteobacteria</taxon>
        <taxon>Alteromonadales</taxon>
        <taxon>Pseudoalteromonadaceae</taxon>
        <taxon>Pseudoalteromonas</taxon>
    </lineage>
</organism>
<keyword evidence="9" id="KW-1185">Reference proteome</keyword>
<dbReference type="GO" id="GO:0003723">
    <property type="term" value="F:RNA binding"/>
    <property type="evidence" value="ECO:0007669"/>
    <property type="project" value="UniProtKB-UniRule"/>
</dbReference>
<dbReference type="Proteomes" id="UP000061457">
    <property type="component" value="Chromosome II"/>
</dbReference>
<dbReference type="InterPro" id="IPR054728">
    <property type="entry name" value="RsmB-like_ferredoxin"/>
</dbReference>
<dbReference type="PANTHER" id="PTHR22807:SF53">
    <property type="entry name" value="RIBOSOMAL RNA SMALL SUBUNIT METHYLTRANSFERASE B-RELATED"/>
    <property type="match status" value="1"/>
</dbReference>
<comment type="caution">
    <text evidence="6">Lacks conserved residue(s) required for the propagation of feature annotation.</text>
</comment>
<dbReference type="PANTHER" id="PTHR22807">
    <property type="entry name" value="NOP2 YEAST -RELATED NOL1/NOP2/FMU SUN DOMAIN-CONTAINING"/>
    <property type="match status" value="1"/>
</dbReference>
<dbReference type="Pfam" id="PF01189">
    <property type="entry name" value="Methyltr_RsmB-F"/>
    <property type="match status" value="1"/>
</dbReference>
<accession>A0A0S2K854</accession>
<dbReference type="AlphaFoldDB" id="A0A0S2K854"/>
<dbReference type="InterPro" id="IPR001678">
    <property type="entry name" value="MeTrfase_RsmB-F_NOP2_dom"/>
</dbReference>
<feature type="active site" description="Nucleophile" evidence="6">
    <location>
        <position position="373"/>
    </location>
</feature>
<keyword evidence="5 6" id="KW-0694">RNA-binding</keyword>
<dbReference type="SUPFAM" id="SSF53335">
    <property type="entry name" value="S-adenosyl-L-methionine-dependent methyltransferases"/>
    <property type="match status" value="1"/>
</dbReference>
<dbReference type="PROSITE" id="PS51686">
    <property type="entry name" value="SAM_MT_RSMB_NOP"/>
    <property type="match status" value="1"/>
</dbReference>
<dbReference type="KEGG" id="pphe:PP2015_3924"/>
<sequence length="423" mass="47957">MDSARRLSENQLQSASLLNLGVRRVLNDSQCVEAIISCIKQVFETEQYADKAIEAGLANQAFWNQATKAYYVQHCYELIRYHRQLNTALDVDTSDENWPWLHFEAYQLLNGVELPNWSEFAGLDVETLKANLDEASPAEQQSYPDWLWQRAEHELGDDWVNIAQALNVPAKPYLRVNTLKTDAETLQASLKKSQSITKVLEKDNCLEVEEYGYLFKSDAFSKGWFEMQDAGSQQIAPLLDVKPGQRVVDACAGAGGKSLHLADLMQNKGYILSMDIHQHKLDALKKRAKRAGVHMLETRLIKNSKTIKRLKEKFDRVLLDVPCSGTGVLRRNPDAKWHLQPENIDTLISLQAEILQRYSQMCKVGGKLVYATCSIFPSENQQQVQAFLENNPNFELLEELNLQPGINSSYDGFYAAVLTKKEA</sequence>
<dbReference type="InterPro" id="IPR049560">
    <property type="entry name" value="MeTrfase_RsmB-F_NOP2_cat"/>
</dbReference>
<evidence type="ECO:0000256" key="3">
    <source>
        <dbReference type="ARBA" id="ARBA00022679"/>
    </source>
</evidence>
<evidence type="ECO:0000256" key="2">
    <source>
        <dbReference type="ARBA" id="ARBA00022603"/>
    </source>
</evidence>
<keyword evidence="3 6" id="KW-0808">Transferase</keyword>
<evidence type="ECO:0000256" key="6">
    <source>
        <dbReference type="PROSITE-ProRule" id="PRU01023"/>
    </source>
</evidence>
<dbReference type="PROSITE" id="PS01153">
    <property type="entry name" value="NOL1_NOP2_SUN"/>
    <property type="match status" value="1"/>
</dbReference>
<evidence type="ECO:0000256" key="1">
    <source>
        <dbReference type="ARBA" id="ARBA00007494"/>
    </source>
</evidence>
<feature type="binding site" evidence="6">
    <location>
        <position position="320"/>
    </location>
    <ligand>
        <name>S-adenosyl-L-methionine</name>
        <dbReference type="ChEBI" id="CHEBI:59789"/>
    </ligand>
</feature>
<dbReference type="InterPro" id="IPR023267">
    <property type="entry name" value="RCMT"/>
</dbReference>
<evidence type="ECO:0000313" key="9">
    <source>
        <dbReference type="Proteomes" id="UP000061457"/>
    </source>
</evidence>
<dbReference type="Gene3D" id="3.30.70.1170">
    <property type="entry name" value="Sun protein, domain 3"/>
    <property type="match status" value="1"/>
</dbReference>
<name>A0A0S2K854_9GAMM</name>
<dbReference type="InterPro" id="IPR029063">
    <property type="entry name" value="SAM-dependent_MTases_sf"/>
</dbReference>
<dbReference type="Pfam" id="PF22458">
    <property type="entry name" value="RsmF-B_ferredox"/>
    <property type="match status" value="1"/>
</dbReference>
<dbReference type="PATRIC" id="fig|161398.10.peg.4016"/>
<dbReference type="GO" id="GO:0008173">
    <property type="term" value="F:RNA methyltransferase activity"/>
    <property type="evidence" value="ECO:0007669"/>
    <property type="project" value="InterPro"/>
</dbReference>
<evidence type="ECO:0000256" key="4">
    <source>
        <dbReference type="ARBA" id="ARBA00022691"/>
    </source>
</evidence>
<dbReference type="EMBL" id="CP013188">
    <property type="protein sequence ID" value="ALO44392.1"/>
    <property type="molecule type" value="Genomic_DNA"/>
</dbReference>
<keyword evidence="4 6" id="KW-0949">S-adenosyl-L-methionine</keyword>
<keyword evidence="2 6" id="KW-0489">Methyltransferase</keyword>
<dbReference type="PRINTS" id="PR02008">
    <property type="entry name" value="RCMTFAMILY"/>
</dbReference>
<reference evidence="8 9" key="1">
    <citation type="submission" date="2015-11" db="EMBL/GenBank/DDBJ databases">
        <authorList>
            <person name="Zhang Y."/>
            <person name="Guo Z."/>
        </authorList>
    </citation>
    <scope>NUCLEOTIDE SEQUENCE [LARGE SCALE GENOMIC DNA]</scope>
    <source>
        <strain evidence="8 9">KCTC 12086</strain>
    </source>
</reference>
<dbReference type="STRING" id="161398.PP2015_3924"/>
<evidence type="ECO:0000259" key="7">
    <source>
        <dbReference type="PROSITE" id="PS51686"/>
    </source>
</evidence>
<protein>
    <submittedName>
        <fullName evidence="8">Fmu (Sun) domain-containing protein</fullName>
    </submittedName>
</protein>
<dbReference type="Gene3D" id="3.40.50.150">
    <property type="entry name" value="Vaccinia Virus protein VP39"/>
    <property type="match status" value="1"/>
</dbReference>
<evidence type="ECO:0000313" key="8">
    <source>
        <dbReference type="EMBL" id="ALO44392.1"/>
    </source>
</evidence>
<comment type="similarity">
    <text evidence="1 6">Belongs to the class I-like SAM-binding methyltransferase superfamily. RsmB/NOP family.</text>
</comment>
<evidence type="ECO:0000256" key="5">
    <source>
        <dbReference type="ARBA" id="ARBA00022884"/>
    </source>
</evidence>
<dbReference type="CDD" id="cd02440">
    <property type="entry name" value="AdoMet_MTases"/>
    <property type="match status" value="1"/>
</dbReference>
<feature type="domain" description="SAM-dependent MTase RsmB/NOP-type" evidence="7">
    <location>
        <begin position="162"/>
        <end position="423"/>
    </location>
</feature>
<dbReference type="InterPro" id="IPR018314">
    <property type="entry name" value="RsmB/NOL1/NOP2-like_CS"/>
</dbReference>
<dbReference type="GO" id="GO:0001510">
    <property type="term" value="P:RNA methylation"/>
    <property type="evidence" value="ECO:0007669"/>
    <property type="project" value="InterPro"/>
</dbReference>
<proteinExistence type="inferred from homology"/>
<feature type="binding site" evidence="6">
    <location>
        <position position="275"/>
    </location>
    <ligand>
        <name>S-adenosyl-L-methionine</name>
        <dbReference type="ChEBI" id="CHEBI:59789"/>
    </ligand>
</feature>